<dbReference type="PANTHER" id="PTHR11937">
    <property type="entry name" value="ACTIN"/>
    <property type="match status" value="1"/>
</dbReference>
<comment type="similarity">
    <text evidence="1">Belongs to the actin family.</text>
</comment>
<feature type="region of interest" description="Disordered" evidence="2">
    <location>
        <begin position="430"/>
        <end position="471"/>
    </location>
</feature>
<dbReference type="Pfam" id="PF00022">
    <property type="entry name" value="Actin"/>
    <property type="match status" value="1"/>
</dbReference>
<accession>A0A6A7G4U5</accession>
<evidence type="ECO:0000256" key="1">
    <source>
        <dbReference type="RuleBase" id="RU000487"/>
    </source>
</evidence>
<name>A0A6A7G4U5_9CRUS</name>
<reference evidence="3" key="1">
    <citation type="submission" date="2017-11" db="EMBL/GenBank/DDBJ databases">
        <title>The sensing device of the deep-sea amphipod.</title>
        <authorList>
            <person name="Kobayashi H."/>
            <person name="Nagahama T."/>
            <person name="Arai W."/>
            <person name="Sasagawa Y."/>
            <person name="Umeda M."/>
            <person name="Hayashi T."/>
            <person name="Nikaido I."/>
            <person name="Watanabe H."/>
            <person name="Oguri K."/>
            <person name="Kitazato H."/>
            <person name="Fujioka K."/>
            <person name="Kido Y."/>
            <person name="Takami H."/>
        </authorList>
    </citation>
    <scope>NUCLEOTIDE SEQUENCE</scope>
    <source>
        <tissue evidence="3">Whole body</tissue>
    </source>
</reference>
<evidence type="ECO:0000313" key="3">
    <source>
        <dbReference type="EMBL" id="LAC26037.1"/>
    </source>
</evidence>
<dbReference type="Gene3D" id="3.30.420.40">
    <property type="match status" value="2"/>
</dbReference>
<protein>
    <submittedName>
        <fullName evidence="3">Actin-related protein 8 isoform X1</fullName>
    </submittedName>
</protein>
<dbReference type="Gene3D" id="3.90.640.10">
    <property type="entry name" value="Actin, Chain A, domain 4"/>
    <property type="match status" value="1"/>
</dbReference>
<sequence length="612" mass="67673">MIMEEEFTESKETLNIADDGLPAEFEYKPSKELLQDYGGMDGTDQQQQNLLQQSAASQQLQQKLVDPNSCIILHPGSRNLRLGLPSHSVPFTVLHAIARRQKDASASKRLDPSIVPLAKMSSDRLREVEDCRLKVSHILQSSLTSDGTRRFATPPKQLSTHNRRVNPELDDELSEPCPALLQPTQDYVTGDEVLNISPHAPYHIHYPWQRGDLNSHGGIGGSLTAVMSDLELIWSSAIQDKLNIAHSDFKMYGCCVVIPDLYNREHVVHITELLLNSMGFAACFVFQDHVAATFGSGLGCACVVDVGDQKTSVSCVEDALSIASSRLRLSYGGSDVSQVLHWLLRKGGFPLSLEPSTNSTHATLVNHVKHTYCHVNLDKCGPEEQQVRVLQPGSHPVHYTVQLGDELLIAPLSLFYPALLQLTGDKTTVLTQPDNPGHHQDPFDENYLRDNSRRGGKETAETAGGGEVGEEDMVVEDQLTNNGSSGNNNSNNTGSFKSLMSLEQAIHKSIEGCGEEARRRMYSNILLVGSGANFAHLGRWLHSRLLLQIPMQFRPEQVEVMTRPKDLDPGMTAWKGAALMTGLEGSGELWISQSMWEKMGVRVLREKCPFIW</sequence>
<evidence type="ECO:0000256" key="2">
    <source>
        <dbReference type="SAM" id="MobiDB-lite"/>
    </source>
</evidence>
<dbReference type="InterPro" id="IPR004000">
    <property type="entry name" value="Actin"/>
</dbReference>
<dbReference type="SUPFAM" id="SSF53067">
    <property type="entry name" value="Actin-like ATPase domain"/>
    <property type="match status" value="2"/>
</dbReference>
<feature type="compositionally biased region" description="Basic and acidic residues" evidence="2">
    <location>
        <begin position="436"/>
        <end position="460"/>
    </location>
</feature>
<dbReference type="EMBL" id="IACT01006915">
    <property type="protein sequence ID" value="LAC26037.1"/>
    <property type="molecule type" value="mRNA"/>
</dbReference>
<dbReference type="CDD" id="cd10206">
    <property type="entry name" value="ASKHA_NBD_Arp8-like"/>
    <property type="match status" value="1"/>
</dbReference>
<dbReference type="AlphaFoldDB" id="A0A6A7G4U5"/>
<proteinExistence type="evidence at transcript level"/>
<dbReference type="SMART" id="SM00268">
    <property type="entry name" value="ACTIN"/>
    <property type="match status" value="1"/>
</dbReference>
<organism evidence="3">
    <name type="scientific">Hirondellea gigas</name>
    <dbReference type="NCBI Taxonomy" id="1518452"/>
    <lineage>
        <taxon>Eukaryota</taxon>
        <taxon>Metazoa</taxon>
        <taxon>Ecdysozoa</taxon>
        <taxon>Arthropoda</taxon>
        <taxon>Crustacea</taxon>
        <taxon>Multicrustacea</taxon>
        <taxon>Malacostraca</taxon>
        <taxon>Eumalacostraca</taxon>
        <taxon>Peracarida</taxon>
        <taxon>Amphipoda</taxon>
        <taxon>Amphilochidea</taxon>
        <taxon>Lysianassida</taxon>
        <taxon>Lysianassidira</taxon>
        <taxon>Lysianassoidea</taxon>
        <taxon>Lysianassidae</taxon>
        <taxon>Hirondellea</taxon>
    </lineage>
</organism>
<dbReference type="InterPro" id="IPR043129">
    <property type="entry name" value="ATPase_NBD"/>
</dbReference>